<dbReference type="EC" id="2.7.7.79" evidence="3"/>
<dbReference type="PANTHER" id="PTHR12729:SF6">
    <property type="entry name" value="TRNA(HIS) GUANYLYLTRANSFERASE-RELATED"/>
    <property type="match status" value="1"/>
</dbReference>
<dbReference type="Pfam" id="PF04446">
    <property type="entry name" value="Thg1"/>
    <property type="match status" value="1"/>
</dbReference>
<evidence type="ECO:0000256" key="5">
    <source>
        <dbReference type="ARBA" id="ARBA00022694"/>
    </source>
</evidence>
<evidence type="ECO:0000256" key="10">
    <source>
        <dbReference type="ARBA" id="ARBA00023134"/>
    </source>
</evidence>
<keyword evidence="10" id="KW-0342">GTP-binding</keyword>
<evidence type="ECO:0000256" key="11">
    <source>
        <dbReference type="ARBA" id="ARBA00032480"/>
    </source>
</evidence>
<name>D7FLT3_ECTSI</name>
<comment type="cofactor">
    <cofactor evidence="1">
        <name>Mg(2+)</name>
        <dbReference type="ChEBI" id="CHEBI:18420"/>
    </cofactor>
</comment>
<dbReference type="InterPro" id="IPR025845">
    <property type="entry name" value="Thg1_C_dom"/>
</dbReference>
<dbReference type="AlphaFoldDB" id="D7FLT3"/>
<feature type="compositionally biased region" description="Pro residues" evidence="13">
    <location>
        <begin position="221"/>
        <end position="230"/>
    </location>
</feature>
<evidence type="ECO:0000313" key="16">
    <source>
        <dbReference type="EMBL" id="CBJ29769.1"/>
    </source>
</evidence>
<keyword evidence="17" id="KW-1185">Reference proteome</keyword>
<keyword evidence="5" id="KW-0819">tRNA processing</keyword>
<dbReference type="InParanoid" id="D7FLT3"/>
<feature type="compositionally biased region" description="Basic and acidic residues" evidence="13">
    <location>
        <begin position="310"/>
        <end position="319"/>
    </location>
</feature>
<evidence type="ECO:0000256" key="7">
    <source>
        <dbReference type="ARBA" id="ARBA00022723"/>
    </source>
</evidence>
<dbReference type="eggNOG" id="KOG2721">
    <property type="taxonomic scope" value="Eukaryota"/>
</dbReference>
<keyword evidence="9" id="KW-0460">Magnesium</keyword>
<dbReference type="GO" id="GO:0006400">
    <property type="term" value="P:tRNA modification"/>
    <property type="evidence" value="ECO:0007669"/>
    <property type="project" value="InterPro"/>
</dbReference>
<comment type="similarity">
    <text evidence="2">Belongs to the tRNA(His) guanylyltransferase family.</text>
</comment>
<evidence type="ECO:0000256" key="8">
    <source>
        <dbReference type="ARBA" id="ARBA00022741"/>
    </source>
</evidence>
<dbReference type="PANTHER" id="PTHR12729">
    <property type="entry name" value="TRNA(HIS) GUANYLYLTRANSFERASE-RELATED"/>
    <property type="match status" value="1"/>
</dbReference>
<dbReference type="Proteomes" id="UP000002630">
    <property type="component" value="Unassembled WGS sequence"/>
</dbReference>
<dbReference type="STRING" id="2880.D7FLT3"/>
<evidence type="ECO:0000256" key="12">
    <source>
        <dbReference type="ARBA" id="ARBA00047281"/>
    </source>
</evidence>
<dbReference type="EMBL" id="FN649760">
    <property type="protein sequence ID" value="CBJ29769.1"/>
    <property type="molecule type" value="Genomic_DNA"/>
</dbReference>
<evidence type="ECO:0000313" key="17">
    <source>
        <dbReference type="Proteomes" id="UP000002630"/>
    </source>
</evidence>
<feature type="domain" description="Thg1 C-terminal" evidence="15">
    <location>
        <begin position="138"/>
        <end position="219"/>
    </location>
</feature>
<evidence type="ECO:0000256" key="1">
    <source>
        <dbReference type="ARBA" id="ARBA00001946"/>
    </source>
</evidence>
<organism evidence="16 17">
    <name type="scientific">Ectocarpus siliculosus</name>
    <name type="common">Brown alga</name>
    <name type="synonym">Conferva siliculosa</name>
    <dbReference type="NCBI Taxonomy" id="2880"/>
    <lineage>
        <taxon>Eukaryota</taxon>
        <taxon>Sar</taxon>
        <taxon>Stramenopiles</taxon>
        <taxon>Ochrophyta</taxon>
        <taxon>PX clade</taxon>
        <taxon>Phaeophyceae</taxon>
        <taxon>Ectocarpales</taxon>
        <taxon>Ectocarpaceae</taxon>
        <taxon>Ectocarpus</taxon>
    </lineage>
</organism>
<feature type="region of interest" description="Disordered" evidence="13">
    <location>
        <begin position="209"/>
        <end position="366"/>
    </location>
</feature>
<sequence>MANSRFQYVKKFELSDALLPDTYLVARLDGHRFTKFTAEHGFTKPNDERGLLLMAECARQVMSEWSDLVMAFGQSDEFSFLLPASSPLYGRRSAKLSTSFVSLFSSSFVFFWPKHFPDTPLLYPPNFDARIVSYPSAQHVRDYFSWRQADCHINNLYNTCFWALVADGVSKQDAQVALKGTTSGDKNELLFSRFDTNYNEIPQRFRKGTTLFRARPTAVAAPPPPPPPETPLRQPSRQDGAAAVDGSGDKGGRGPPVESGPISATATGGETPTAGRQAGETGVEAPRLAAQETNNRVENNIGVETIPDSRPSEDGKPEAGSEGGDAQAGVAASGAATGKGQGDKRPRGRGKGGASEKAGGAPRGDAVVKVVSCSDGKGRAKRLLKKGHAPPGAIEEDACDLIRDDFWDRNPHILAAGTMRR</sequence>
<evidence type="ECO:0000256" key="2">
    <source>
        <dbReference type="ARBA" id="ARBA00010113"/>
    </source>
</evidence>
<accession>D7FLT3</accession>
<evidence type="ECO:0000256" key="4">
    <source>
        <dbReference type="ARBA" id="ARBA00022679"/>
    </source>
</evidence>
<keyword evidence="4" id="KW-0808">Transferase</keyword>
<feature type="domain" description="tRNAHis guanylyltransferase catalytic" evidence="14">
    <location>
        <begin position="6"/>
        <end position="135"/>
    </location>
</feature>
<feature type="compositionally biased region" description="Low complexity" evidence="13">
    <location>
        <begin position="324"/>
        <end position="338"/>
    </location>
</feature>
<keyword evidence="6" id="KW-0548">Nucleotidyltransferase</keyword>
<evidence type="ECO:0000259" key="14">
    <source>
        <dbReference type="Pfam" id="PF04446"/>
    </source>
</evidence>
<dbReference type="InterPro" id="IPR038469">
    <property type="entry name" value="tRNAHis_GuaTrfase_Thg1_sf"/>
</dbReference>
<keyword evidence="7" id="KW-0479">Metal-binding</keyword>
<gene>
    <name evidence="16" type="ORF">Esi_0161_0021</name>
</gene>
<comment type="catalytic activity">
    <reaction evidence="12">
        <text>a 5'-end ribonucleotide-tRNA(His) + GTP + ATP + H2O = a 5'-end phospho-guanosine-ribonucleotide-tRNA(His) + AMP + 2 diphosphate + H(+)</text>
        <dbReference type="Rhea" id="RHEA:54564"/>
        <dbReference type="Rhea" id="RHEA-COMP:14193"/>
        <dbReference type="Rhea" id="RHEA-COMP:14917"/>
        <dbReference type="ChEBI" id="CHEBI:15377"/>
        <dbReference type="ChEBI" id="CHEBI:15378"/>
        <dbReference type="ChEBI" id="CHEBI:30616"/>
        <dbReference type="ChEBI" id="CHEBI:33019"/>
        <dbReference type="ChEBI" id="CHEBI:37565"/>
        <dbReference type="ChEBI" id="CHEBI:138282"/>
        <dbReference type="ChEBI" id="CHEBI:141847"/>
        <dbReference type="ChEBI" id="CHEBI:456215"/>
        <dbReference type="EC" id="2.7.7.79"/>
    </reaction>
</comment>
<dbReference type="InterPro" id="IPR024956">
    <property type="entry name" value="tRNAHis_GuaTrfase_cat"/>
</dbReference>
<evidence type="ECO:0000256" key="9">
    <source>
        <dbReference type="ARBA" id="ARBA00022842"/>
    </source>
</evidence>
<dbReference type="GO" id="GO:0008193">
    <property type="term" value="F:tRNA guanylyltransferase activity"/>
    <property type="evidence" value="ECO:0007669"/>
    <property type="project" value="UniProtKB-EC"/>
</dbReference>
<feature type="compositionally biased region" description="Low complexity" evidence="13">
    <location>
        <begin position="264"/>
        <end position="275"/>
    </location>
</feature>
<dbReference type="GO" id="GO:0000287">
    <property type="term" value="F:magnesium ion binding"/>
    <property type="evidence" value="ECO:0007669"/>
    <property type="project" value="InterPro"/>
</dbReference>
<dbReference type="OrthoDB" id="62560at2759"/>
<protein>
    <recommendedName>
        <fullName evidence="3">tRNA(His) guanylyltransferase</fullName>
        <ecNumber evidence="3">2.7.7.79</ecNumber>
    </recommendedName>
    <alternativeName>
        <fullName evidence="11">tRNA-histidine guanylyltransferase</fullName>
    </alternativeName>
</protein>
<evidence type="ECO:0000256" key="6">
    <source>
        <dbReference type="ARBA" id="ARBA00022695"/>
    </source>
</evidence>
<dbReference type="FunCoup" id="D7FLT3">
    <property type="interactions" value="301"/>
</dbReference>
<evidence type="ECO:0000259" key="15">
    <source>
        <dbReference type="Pfam" id="PF14413"/>
    </source>
</evidence>
<evidence type="ECO:0000256" key="3">
    <source>
        <dbReference type="ARBA" id="ARBA00012511"/>
    </source>
</evidence>
<keyword evidence="8" id="KW-0547">Nucleotide-binding</keyword>
<dbReference type="GO" id="GO:0005525">
    <property type="term" value="F:GTP binding"/>
    <property type="evidence" value="ECO:0007669"/>
    <property type="project" value="UniProtKB-KW"/>
</dbReference>
<dbReference type="InterPro" id="IPR007537">
    <property type="entry name" value="tRNAHis_GuaTrfase_Thg1"/>
</dbReference>
<proteinExistence type="inferred from homology"/>
<dbReference type="Gene3D" id="3.30.70.3000">
    <property type="match status" value="1"/>
</dbReference>
<reference evidence="16 17" key="1">
    <citation type="journal article" date="2010" name="Nature">
        <title>The Ectocarpus genome and the independent evolution of multicellularity in brown algae.</title>
        <authorList>
            <person name="Cock J.M."/>
            <person name="Sterck L."/>
            <person name="Rouze P."/>
            <person name="Scornet D."/>
            <person name="Allen A.E."/>
            <person name="Amoutzias G."/>
            <person name="Anthouard V."/>
            <person name="Artiguenave F."/>
            <person name="Aury J.M."/>
            <person name="Badger J.H."/>
            <person name="Beszteri B."/>
            <person name="Billiau K."/>
            <person name="Bonnet E."/>
            <person name="Bothwell J.H."/>
            <person name="Bowler C."/>
            <person name="Boyen C."/>
            <person name="Brownlee C."/>
            <person name="Carrano C.J."/>
            <person name="Charrier B."/>
            <person name="Cho G.Y."/>
            <person name="Coelho S.M."/>
            <person name="Collen J."/>
            <person name="Corre E."/>
            <person name="Da Silva C."/>
            <person name="Delage L."/>
            <person name="Delaroque N."/>
            <person name="Dittami S.M."/>
            <person name="Doulbeau S."/>
            <person name="Elias M."/>
            <person name="Farnham G."/>
            <person name="Gachon C.M."/>
            <person name="Gschloessl B."/>
            <person name="Heesch S."/>
            <person name="Jabbari K."/>
            <person name="Jubin C."/>
            <person name="Kawai H."/>
            <person name="Kimura K."/>
            <person name="Kloareg B."/>
            <person name="Kupper F.C."/>
            <person name="Lang D."/>
            <person name="Le Bail A."/>
            <person name="Leblanc C."/>
            <person name="Lerouge P."/>
            <person name="Lohr M."/>
            <person name="Lopez P.J."/>
            <person name="Martens C."/>
            <person name="Maumus F."/>
            <person name="Michel G."/>
            <person name="Miranda-Saavedra D."/>
            <person name="Morales J."/>
            <person name="Moreau H."/>
            <person name="Motomura T."/>
            <person name="Nagasato C."/>
            <person name="Napoli C.A."/>
            <person name="Nelson D.R."/>
            <person name="Nyvall-Collen P."/>
            <person name="Peters A.F."/>
            <person name="Pommier C."/>
            <person name="Potin P."/>
            <person name="Poulain J."/>
            <person name="Quesneville H."/>
            <person name="Read B."/>
            <person name="Rensing S.A."/>
            <person name="Ritter A."/>
            <person name="Rousvoal S."/>
            <person name="Samanta M."/>
            <person name="Samson G."/>
            <person name="Schroeder D.C."/>
            <person name="Segurens B."/>
            <person name="Strittmatter M."/>
            <person name="Tonon T."/>
            <person name="Tregear J.W."/>
            <person name="Valentin K."/>
            <person name="von Dassow P."/>
            <person name="Yamagishi T."/>
            <person name="Van de Peer Y."/>
            <person name="Wincker P."/>
        </authorList>
    </citation>
    <scope>NUCLEOTIDE SEQUENCE [LARGE SCALE GENOMIC DNA]</scope>
    <source>
        <strain evidence="17">Ec32 / CCAP1310/4</strain>
    </source>
</reference>
<evidence type="ECO:0000256" key="13">
    <source>
        <dbReference type="SAM" id="MobiDB-lite"/>
    </source>
</evidence>
<dbReference type="FunFam" id="3.30.70.3000:FF:000001">
    <property type="entry name" value="tRNA(His) guanylyltransferase"/>
    <property type="match status" value="1"/>
</dbReference>
<dbReference type="Pfam" id="PF14413">
    <property type="entry name" value="Thg1C"/>
    <property type="match status" value="1"/>
</dbReference>